<dbReference type="EMBL" id="JBIACK010000001">
    <property type="protein sequence ID" value="MFE8699708.1"/>
    <property type="molecule type" value="Genomic_DNA"/>
</dbReference>
<feature type="domain" description="YhfM-like" evidence="1">
    <location>
        <begin position="66"/>
        <end position="150"/>
    </location>
</feature>
<dbReference type="PROSITE" id="PS51257">
    <property type="entry name" value="PROKAR_LIPOPROTEIN"/>
    <property type="match status" value="1"/>
</dbReference>
<organism evidence="2 3">
    <name type="scientific">Cytobacillus spartinae</name>
    <dbReference type="NCBI Taxonomy" id="3299023"/>
    <lineage>
        <taxon>Bacteria</taxon>
        <taxon>Bacillati</taxon>
        <taxon>Bacillota</taxon>
        <taxon>Bacilli</taxon>
        <taxon>Bacillales</taxon>
        <taxon>Bacillaceae</taxon>
        <taxon>Cytobacillus</taxon>
    </lineage>
</organism>
<name>A0ABW6K9V5_9BACI</name>
<gene>
    <name evidence="2" type="ORF">ACFYKX_03610</name>
</gene>
<evidence type="ECO:0000313" key="2">
    <source>
        <dbReference type="EMBL" id="MFE8699708.1"/>
    </source>
</evidence>
<proteinExistence type="predicted"/>
<dbReference type="Proteomes" id="UP001601059">
    <property type="component" value="Unassembled WGS sequence"/>
</dbReference>
<reference evidence="2 3" key="1">
    <citation type="submission" date="2024-08" db="EMBL/GenBank/DDBJ databases">
        <title>Two novel Cytobacillus novel species.</title>
        <authorList>
            <person name="Liu G."/>
        </authorList>
    </citation>
    <scope>NUCLEOTIDE SEQUENCE [LARGE SCALE GENOMIC DNA]</scope>
    <source>
        <strain evidence="2 3">FJAT-54145</strain>
    </source>
</reference>
<dbReference type="RefSeq" id="WP_389358132.1">
    <property type="nucleotide sequence ID" value="NZ_JBIACK010000001.1"/>
</dbReference>
<evidence type="ECO:0000259" key="1">
    <source>
        <dbReference type="Pfam" id="PF26353"/>
    </source>
</evidence>
<keyword evidence="3" id="KW-1185">Reference proteome</keyword>
<dbReference type="InterPro" id="IPR058780">
    <property type="entry name" value="YhfM-like_dom"/>
</dbReference>
<accession>A0ABW6K9V5</accession>
<protein>
    <recommendedName>
        <fullName evidence="1">YhfM-like domain-containing protein</fullName>
    </recommendedName>
</protein>
<dbReference type="Pfam" id="PF26353">
    <property type="entry name" value="YhfM"/>
    <property type="match status" value="1"/>
</dbReference>
<sequence length="151" mass="16910">MLSLKHLSMVLTTFVFSLVALIGCGAQNEIEVNGKKVESVKLEGKVVISASISKVGENMSDIKEPHGEYTQENTDVLRTFVDAINRAEKLAGIVDVATPHYQFTLTFENKTSAQYFLWLGDDHGSLMHAEDTHYLYTLPEDLLKDLDEYVQ</sequence>
<evidence type="ECO:0000313" key="3">
    <source>
        <dbReference type="Proteomes" id="UP001601059"/>
    </source>
</evidence>
<comment type="caution">
    <text evidence="2">The sequence shown here is derived from an EMBL/GenBank/DDBJ whole genome shotgun (WGS) entry which is preliminary data.</text>
</comment>